<evidence type="ECO:0000256" key="5">
    <source>
        <dbReference type="ARBA" id="ARBA00022989"/>
    </source>
</evidence>
<dbReference type="GO" id="GO:0055085">
    <property type="term" value="P:transmembrane transport"/>
    <property type="evidence" value="ECO:0007669"/>
    <property type="project" value="InterPro"/>
</dbReference>
<dbReference type="Pfam" id="PF00528">
    <property type="entry name" value="BPD_transp_1"/>
    <property type="match status" value="1"/>
</dbReference>
<feature type="transmembrane region" description="Helical" evidence="7">
    <location>
        <begin position="7"/>
        <end position="27"/>
    </location>
</feature>
<feature type="transmembrane region" description="Helical" evidence="7">
    <location>
        <begin position="110"/>
        <end position="133"/>
    </location>
</feature>
<dbReference type="PANTHER" id="PTHR30465:SF43">
    <property type="entry name" value="OLIGOPEPTIDE ABC TRANSPORTER, PERMEASE PROTEIN"/>
    <property type="match status" value="1"/>
</dbReference>
<dbReference type="PANTHER" id="PTHR30465">
    <property type="entry name" value="INNER MEMBRANE ABC TRANSPORTER"/>
    <property type="match status" value="1"/>
</dbReference>
<keyword evidence="3" id="KW-1003">Cell membrane</keyword>
<comment type="subcellular location">
    <subcellularLocation>
        <location evidence="1">Cell membrane</location>
        <topology evidence="1">Multi-pass membrane protein</topology>
    </subcellularLocation>
</comment>
<dbReference type="CDD" id="cd06261">
    <property type="entry name" value="TM_PBP2"/>
    <property type="match status" value="1"/>
</dbReference>
<evidence type="ECO:0000256" key="7">
    <source>
        <dbReference type="SAM" id="Phobius"/>
    </source>
</evidence>
<sequence>MLRYLIYRLLVMVPTLIAVSALTFLIIQLPPGDYLTNQIVELRSRGEETGLARLEFLRAEFALDRSWVEQYLIWIGLWPGPQGFNGLLQGNWGWSFEFDKPVADIVGDSLALTIVLNAATVMFVYIVAFPIGIYSATRQYSWGDYGFTFVGYLGLATPNFLLGLVLLYYFNKWFGLSVGGLMDDDYIDAPWTWGKMISVLAHLAIPVIVIGTAGTAAMIRRLRANLLDELQKQYVTTARSKGLSERRLLIKYPLRMALNPFIADIGNLLPQLISGSVIVSVVLNLPTVGPLLLDALSSQDQFLSGFILLFAAVLTVAGMLLSDILLAMLDPRIRLGAEAKS</sequence>
<dbReference type="Pfam" id="PF19300">
    <property type="entry name" value="BPD_transp_1_N"/>
    <property type="match status" value="1"/>
</dbReference>
<feature type="domain" description="ABC transmembrane type-1" evidence="8">
    <location>
        <begin position="110"/>
        <end position="325"/>
    </location>
</feature>
<keyword evidence="5 7" id="KW-1133">Transmembrane helix</keyword>
<gene>
    <name evidence="9" type="ORF">MNBD_ALPHA09-456</name>
</gene>
<feature type="transmembrane region" description="Helical" evidence="7">
    <location>
        <begin position="145"/>
        <end position="170"/>
    </location>
</feature>
<evidence type="ECO:0000256" key="2">
    <source>
        <dbReference type="ARBA" id="ARBA00022448"/>
    </source>
</evidence>
<evidence type="ECO:0000256" key="6">
    <source>
        <dbReference type="ARBA" id="ARBA00023136"/>
    </source>
</evidence>
<protein>
    <submittedName>
        <fullName evidence="9">ABC transporter, permease protein 1 (Cluster 5, nickel/peptides/opines)</fullName>
    </submittedName>
</protein>
<proteinExistence type="predicted"/>
<evidence type="ECO:0000256" key="3">
    <source>
        <dbReference type="ARBA" id="ARBA00022475"/>
    </source>
</evidence>
<keyword evidence="4 7" id="KW-0812">Transmembrane</keyword>
<dbReference type="InterPro" id="IPR035906">
    <property type="entry name" value="MetI-like_sf"/>
</dbReference>
<dbReference type="PROSITE" id="PS50928">
    <property type="entry name" value="ABC_TM1"/>
    <property type="match status" value="1"/>
</dbReference>
<dbReference type="EMBL" id="UOEM01000069">
    <property type="protein sequence ID" value="VAW14104.1"/>
    <property type="molecule type" value="Genomic_DNA"/>
</dbReference>
<organism evidence="9">
    <name type="scientific">hydrothermal vent metagenome</name>
    <dbReference type="NCBI Taxonomy" id="652676"/>
    <lineage>
        <taxon>unclassified sequences</taxon>
        <taxon>metagenomes</taxon>
        <taxon>ecological metagenomes</taxon>
    </lineage>
</organism>
<evidence type="ECO:0000313" key="9">
    <source>
        <dbReference type="EMBL" id="VAW14104.1"/>
    </source>
</evidence>
<feature type="transmembrane region" description="Helical" evidence="7">
    <location>
        <begin position="199"/>
        <end position="219"/>
    </location>
</feature>
<dbReference type="SUPFAM" id="SSF161098">
    <property type="entry name" value="MetI-like"/>
    <property type="match status" value="1"/>
</dbReference>
<keyword evidence="2" id="KW-0813">Transport</keyword>
<feature type="transmembrane region" description="Helical" evidence="7">
    <location>
        <begin position="303"/>
        <end position="326"/>
    </location>
</feature>
<evidence type="ECO:0000259" key="8">
    <source>
        <dbReference type="PROSITE" id="PS50928"/>
    </source>
</evidence>
<dbReference type="InterPro" id="IPR000515">
    <property type="entry name" value="MetI-like"/>
</dbReference>
<keyword evidence="6 7" id="KW-0472">Membrane</keyword>
<name>A0A3B0TZX3_9ZZZZ</name>
<dbReference type="GO" id="GO:0005886">
    <property type="term" value="C:plasma membrane"/>
    <property type="evidence" value="ECO:0007669"/>
    <property type="project" value="UniProtKB-SubCell"/>
</dbReference>
<dbReference type="AlphaFoldDB" id="A0A3B0TZX3"/>
<feature type="transmembrane region" description="Helical" evidence="7">
    <location>
        <begin position="261"/>
        <end position="283"/>
    </location>
</feature>
<accession>A0A3B0TZX3</accession>
<reference evidence="9" key="1">
    <citation type="submission" date="2018-06" db="EMBL/GenBank/DDBJ databases">
        <authorList>
            <person name="Zhirakovskaya E."/>
        </authorList>
    </citation>
    <scope>NUCLEOTIDE SEQUENCE</scope>
</reference>
<dbReference type="InterPro" id="IPR045621">
    <property type="entry name" value="BPD_transp_1_N"/>
</dbReference>
<evidence type="ECO:0000256" key="1">
    <source>
        <dbReference type="ARBA" id="ARBA00004651"/>
    </source>
</evidence>
<dbReference type="Gene3D" id="1.10.3720.10">
    <property type="entry name" value="MetI-like"/>
    <property type="match status" value="1"/>
</dbReference>
<evidence type="ECO:0000256" key="4">
    <source>
        <dbReference type="ARBA" id="ARBA00022692"/>
    </source>
</evidence>